<dbReference type="OrthoDB" id="74764at2759"/>
<sequence length="373" mass="40422">MMFSHSLSLPNFLILALAARSAAAAKNSRTFAVLRFNNEGGHFSTEGRMDPIIFPGAISSHSHGIMGGSNFDLTIEGDQLLDSKCTNALIAEDKSNYWVPRLFFQSPVNGTFKQVPLFYMQVYYFFEPTNDEIKPFQPGLKIISGDALTRTAPASGGLNLDPSRGPIQAVQFTCPTQDANAARYPPNSDGSRAGMQDPNNQGAGAGFPVADCDGVASPLRMDVHMPSCYDPGAGLDAFTSNMKFPSDSGQGNGKQDCPEGWDHLPHLFFEVYWDTLKFTDMWERDGETQPFVLANGDRTGFSLHGDFVAGWDEATLRTIIEGCDAGDSGMDRCPDPGPLNTGDKCGIPAAYPDPEDEWLEKLPGENPVTGWGV</sequence>
<dbReference type="KEGG" id="ela:UCREL1_6017"/>
<evidence type="ECO:0000256" key="1">
    <source>
        <dbReference type="SAM" id="SignalP"/>
    </source>
</evidence>
<feature type="domain" description="DUF1996" evidence="2">
    <location>
        <begin position="50"/>
        <end position="311"/>
    </location>
</feature>
<feature type="signal peptide" evidence="1">
    <location>
        <begin position="1"/>
        <end position="24"/>
    </location>
</feature>
<dbReference type="Proteomes" id="UP000012174">
    <property type="component" value="Unassembled WGS sequence"/>
</dbReference>
<keyword evidence="4" id="KW-1185">Reference proteome</keyword>
<name>M7SR59_EUTLA</name>
<dbReference type="AlphaFoldDB" id="M7SR59"/>
<organism evidence="3 4">
    <name type="scientific">Eutypa lata (strain UCR-EL1)</name>
    <name type="common">Grapevine dieback disease fungus</name>
    <name type="synonym">Eutypa armeniacae</name>
    <dbReference type="NCBI Taxonomy" id="1287681"/>
    <lineage>
        <taxon>Eukaryota</taxon>
        <taxon>Fungi</taxon>
        <taxon>Dikarya</taxon>
        <taxon>Ascomycota</taxon>
        <taxon>Pezizomycotina</taxon>
        <taxon>Sordariomycetes</taxon>
        <taxon>Xylariomycetidae</taxon>
        <taxon>Xylariales</taxon>
        <taxon>Diatrypaceae</taxon>
        <taxon>Eutypa</taxon>
    </lineage>
</organism>
<proteinExistence type="predicted"/>
<dbReference type="HOGENOM" id="CLU_014722_5_0_1"/>
<evidence type="ECO:0000313" key="3">
    <source>
        <dbReference type="EMBL" id="EMR66988.1"/>
    </source>
</evidence>
<reference evidence="4" key="1">
    <citation type="journal article" date="2013" name="Genome Announc.">
        <title>Draft genome sequence of the grapevine dieback fungus Eutypa lata UCR-EL1.</title>
        <authorList>
            <person name="Blanco-Ulate B."/>
            <person name="Rolshausen P.E."/>
            <person name="Cantu D."/>
        </authorList>
    </citation>
    <scope>NUCLEOTIDE SEQUENCE [LARGE SCALE GENOMIC DNA]</scope>
    <source>
        <strain evidence="4">UCR-EL1</strain>
    </source>
</reference>
<dbReference type="eggNOG" id="KOG4157">
    <property type="taxonomic scope" value="Eukaryota"/>
</dbReference>
<dbReference type="Pfam" id="PF09362">
    <property type="entry name" value="DUF1996"/>
    <property type="match status" value="1"/>
</dbReference>
<dbReference type="PANTHER" id="PTHR43662">
    <property type="match status" value="1"/>
</dbReference>
<evidence type="ECO:0000313" key="4">
    <source>
        <dbReference type="Proteomes" id="UP000012174"/>
    </source>
</evidence>
<gene>
    <name evidence="3" type="ORF">UCREL1_6017</name>
</gene>
<dbReference type="PANTHER" id="PTHR43662:SF11">
    <property type="entry name" value="WSC DOMAIN-CONTAINING PROTEIN"/>
    <property type="match status" value="1"/>
</dbReference>
<dbReference type="EMBL" id="KB706543">
    <property type="protein sequence ID" value="EMR66988.1"/>
    <property type="molecule type" value="Genomic_DNA"/>
</dbReference>
<keyword evidence="1" id="KW-0732">Signal</keyword>
<dbReference type="OMA" id="DSSHTHG"/>
<evidence type="ECO:0000259" key="2">
    <source>
        <dbReference type="Pfam" id="PF09362"/>
    </source>
</evidence>
<accession>M7SR59</accession>
<dbReference type="InterPro" id="IPR018535">
    <property type="entry name" value="DUF1996"/>
</dbReference>
<feature type="chain" id="PRO_5004084890" evidence="1">
    <location>
        <begin position="25"/>
        <end position="373"/>
    </location>
</feature>
<protein>
    <submittedName>
        <fullName evidence="3">Putative wsc domain protein</fullName>
    </submittedName>
</protein>